<dbReference type="AlphaFoldDB" id="A0A9P1G5I9"/>
<reference evidence="3 4" key="2">
    <citation type="submission" date="2024-05" db="EMBL/GenBank/DDBJ databases">
        <authorList>
            <person name="Chen Y."/>
            <person name="Shah S."/>
            <person name="Dougan E. K."/>
            <person name="Thang M."/>
            <person name="Chan C."/>
        </authorList>
    </citation>
    <scope>NUCLEOTIDE SEQUENCE [LARGE SCALE GENOMIC DNA]</scope>
</reference>
<feature type="region of interest" description="Disordered" evidence="1">
    <location>
        <begin position="1"/>
        <end position="80"/>
    </location>
</feature>
<dbReference type="EMBL" id="CAMXCT010003000">
    <property type="protein sequence ID" value="CAI4001764.1"/>
    <property type="molecule type" value="Genomic_DNA"/>
</dbReference>
<dbReference type="OrthoDB" id="10669688at2759"/>
<organism evidence="2">
    <name type="scientific">Cladocopium goreaui</name>
    <dbReference type="NCBI Taxonomy" id="2562237"/>
    <lineage>
        <taxon>Eukaryota</taxon>
        <taxon>Sar</taxon>
        <taxon>Alveolata</taxon>
        <taxon>Dinophyceae</taxon>
        <taxon>Suessiales</taxon>
        <taxon>Symbiodiniaceae</taxon>
        <taxon>Cladocopium</taxon>
    </lineage>
</organism>
<reference evidence="2" key="1">
    <citation type="submission" date="2022-10" db="EMBL/GenBank/DDBJ databases">
        <authorList>
            <person name="Chen Y."/>
            <person name="Dougan E. K."/>
            <person name="Chan C."/>
            <person name="Rhodes N."/>
            <person name="Thang M."/>
        </authorList>
    </citation>
    <scope>NUCLEOTIDE SEQUENCE</scope>
</reference>
<evidence type="ECO:0000313" key="2">
    <source>
        <dbReference type="EMBL" id="CAI4001764.1"/>
    </source>
</evidence>
<feature type="compositionally biased region" description="Polar residues" evidence="1">
    <location>
        <begin position="26"/>
        <end position="37"/>
    </location>
</feature>
<accession>A0A9P1G5I9</accession>
<keyword evidence="4" id="KW-1185">Reference proteome</keyword>
<proteinExistence type="predicted"/>
<sequence length="205" mass="22469">MMERLSNRVSADVTSPDLNGPALDMSRSSFTWPSAASQVPPLPNERHTAARELPETPQDSRQVARYSIGSPDERGATSSPWWKQVAEMSAHEPKVPDPAPEACLKFEAPEAPAPVAPASPAEPVSASAVSVEALKPLLAELRNDFRKEVQEAQLALMEQNFQLHAQLRKDQGLQLSPPSPTGAVEGAITRMWMRYERKYNSCEAN</sequence>
<feature type="compositionally biased region" description="Polar residues" evidence="1">
    <location>
        <begin position="7"/>
        <end position="17"/>
    </location>
</feature>
<dbReference type="Proteomes" id="UP001152797">
    <property type="component" value="Unassembled WGS sequence"/>
</dbReference>
<dbReference type="EMBL" id="CAMXCT020003000">
    <property type="protein sequence ID" value="CAL1155139.1"/>
    <property type="molecule type" value="Genomic_DNA"/>
</dbReference>
<evidence type="ECO:0000313" key="4">
    <source>
        <dbReference type="Proteomes" id="UP001152797"/>
    </source>
</evidence>
<feature type="compositionally biased region" description="Basic and acidic residues" evidence="1">
    <location>
        <begin position="44"/>
        <end position="54"/>
    </location>
</feature>
<evidence type="ECO:0000313" key="3">
    <source>
        <dbReference type="EMBL" id="CAL4789076.1"/>
    </source>
</evidence>
<protein>
    <submittedName>
        <fullName evidence="3">Protein NEDD1</fullName>
    </submittedName>
</protein>
<name>A0A9P1G5I9_9DINO</name>
<gene>
    <name evidence="2" type="ORF">C1SCF055_LOCUS27780</name>
</gene>
<dbReference type="EMBL" id="CAMXCT030003000">
    <property type="protein sequence ID" value="CAL4789076.1"/>
    <property type="molecule type" value="Genomic_DNA"/>
</dbReference>
<evidence type="ECO:0000256" key="1">
    <source>
        <dbReference type="SAM" id="MobiDB-lite"/>
    </source>
</evidence>
<comment type="caution">
    <text evidence="2">The sequence shown here is derived from an EMBL/GenBank/DDBJ whole genome shotgun (WGS) entry which is preliminary data.</text>
</comment>